<organism evidence="4 5">
    <name type="scientific">Larkinella knui</name>
    <dbReference type="NCBI Taxonomy" id="2025310"/>
    <lineage>
        <taxon>Bacteria</taxon>
        <taxon>Pseudomonadati</taxon>
        <taxon>Bacteroidota</taxon>
        <taxon>Cytophagia</taxon>
        <taxon>Cytophagales</taxon>
        <taxon>Spirosomataceae</taxon>
        <taxon>Larkinella</taxon>
    </lineage>
</organism>
<keyword evidence="2" id="KW-0812">Transmembrane</keyword>
<dbReference type="Proteomes" id="UP000274271">
    <property type="component" value="Unassembled WGS sequence"/>
</dbReference>
<feature type="transmembrane region" description="Helical" evidence="2">
    <location>
        <begin position="25"/>
        <end position="42"/>
    </location>
</feature>
<evidence type="ECO:0000256" key="1">
    <source>
        <dbReference type="ARBA" id="ARBA00022729"/>
    </source>
</evidence>
<evidence type="ECO:0000256" key="2">
    <source>
        <dbReference type="SAM" id="Phobius"/>
    </source>
</evidence>
<evidence type="ECO:0000313" key="4">
    <source>
        <dbReference type="EMBL" id="RRB12476.1"/>
    </source>
</evidence>
<dbReference type="InterPro" id="IPR027385">
    <property type="entry name" value="Beta-barrel_OMP"/>
</dbReference>
<keyword evidence="2" id="KW-0472">Membrane</keyword>
<name>A0A3P1CHF7_9BACT</name>
<feature type="domain" description="Outer membrane protein beta-barrel" evidence="3">
    <location>
        <begin position="33"/>
        <end position="228"/>
    </location>
</feature>
<evidence type="ECO:0000259" key="3">
    <source>
        <dbReference type="Pfam" id="PF13505"/>
    </source>
</evidence>
<dbReference type="EMBL" id="RQJP01000004">
    <property type="protein sequence ID" value="RRB12476.1"/>
    <property type="molecule type" value="Genomic_DNA"/>
</dbReference>
<dbReference type="Pfam" id="PF13505">
    <property type="entry name" value="OMP_b-brl"/>
    <property type="match status" value="1"/>
</dbReference>
<keyword evidence="2" id="KW-1133">Transmembrane helix</keyword>
<keyword evidence="5" id="KW-1185">Reference proteome</keyword>
<gene>
    <name evidence="4" type="ORF">EHT87_19955</name>
</gene>
<evidence type="ECO:0000313" key="5">
    <source>
        <dbReference type="Proteomes" id="UP000274271"/>
    </source>
</evidence>
<protein>
    <recommendedName>
        <fullName evidence="3">Outer membrane protein beta-barrel domain-containing protein</fullName>
    </recommendedName>
</protein>
<accession>A0A3P1CHF7</accession>
<sequence>MPRSYCNNFISCYTIVVVSHLTLRLAMKVIGSTFVLILLLLLDATAQTEKGRWLIGAQIGNFNYRQYKNDVGYTFSGSVMPSVNYFVRQNLLIGFDVPYSVEKSKLKNPLLTSYGSVEQQLGVGPSIRYYIGNSNFKPYVGISYTYSRYYHKYDMNANGDFRITSKGFRSNLAPGLGVAYFVNRNVVLNAGLTYNFYHDKWKNIIAGGSNLDNTSNNYKDKTLTLGIGFAVLFGE</sequence>
<dbReference type="InterPro" id="IPR011250">
    <property type="entry name" value="OMP/PagP_B-barrel"/>
</dbReference>
<dbReference type="SUPFAM" id="SSF56925">
    <property type="entry name" value="OMPA-like"/>
    <property type="match status" value="1"/>
</dbReference>
<keyword evidence="1" id="KW-0732">Signal</keyword>
<proteinExistence type="predicted"/>
<comment type="caution">
    <text evidence="4">The sequence shown here is derived from an EMBL/GenBank/DDBJ whole genome shotgun (WGS) entry which is preliminary data.</text>
</comment>
<dbReference type="AlphaFoldDB" id="A0A3P1CHF7"/>
<dbReference type="Gene3D" id="2.40.160.20">
    <property type="match status" value="1"/>
</dbReference>
<reference evidence="4 5" key="1">
    <citation type="submission" date="2018-11" db="EMBL/GenBank/DDBJ databases">
        <authorList>
            <person name="Zhou Z."/>
            <person name="Wang G."/>
        </authorList>
    </citation>
    <scope>NUCLEOTIDE SEQUENCE [LARGE SCALE GENOMIC DNA]</scope>
    <source>
        <strain evidence="4 5">KCTC42998</strain>
    </source>
</reference>
<dbReference type="OrthoDB" id="945117at2"/>